<name>X6MMZ6_RETFI</name>
<accession>X6MMZ6</accession>
<organism evidence="1 2">
    <name type="scientific">Reticulomyxa filosa</name>
    <dbReference type="NCBI Taxonomy" id="46433"/>
    <lineage>
        <taxon>Eukaryota</taxon>
        <taxon>Sar</taxon>
        <taxon>Rhizaria</taxon>
        <taxon>Retaria</taxon>
        <taxon>Foraminifera</taxon>
        <taxon>Monothalamids</taxon>
        <taxon>Reticulomyxidae</taxon>
        <taxon>Reticulomyxa</taxon>
    </lineage>
</organism>
<sequence length="273" mass="32485">MKYVSVWNDILNNYNEWIPFTDNHNHPIIIGRDEHQYYEGVRAVIGGRNNNLLFITYYLQNISIFDLNTFRFIKHDTLPTNDSIWFHCFVSNSENGQGQQMMKINQEINKQNYQMLLFCNNTGLSIEYDEDNNTFQFHQLPVCDDIAPFNCYAYVCINDVILFFGGCSWDEIYFVVVSKSAHKYSIRENKWITFQNALPNPLHYCVAILSEENNHIHIIGGSYETHRKTKVRIWDPLLLSKNEIKYIIEHWIQTLKIKLGWIDDFNKIIFKYR</sequence>
<dbReference type="Proteomes" id="UP000023152">
    <property type="component" value="Unassembled WGS sequence"/>
</dbReference>
<evidence type="ECO:0008006" key="3">
    <source>
        <dbReference type="Google" id="ProtNLM"/>
    </source>
</evidence>
<dbReference type="SUPFAM" id="SSF50965">
    <property type="entry name" value="Galactose oxidase, central domain"/>
    <property type="match status" value="1"/>
</dbReference>
<proteinExistence type="predicted"/>
<dbReference type="AlphaFoldDB" id="X6MMZ6"/>
<dbReference type="InterPro" id="IPR011043">
    <property type="entry name" value="Gal_Oxase/kelch_b-propeller"/>
</dbReference>
<dbReference type="EMBL" id="ASPP01019337">
    <property type="protein sequence ID" value="ETO15239.1"/>
    <property type="molecule type" value="Genomic_DNA"/>
</dbReference>
<gene>
    <name evidence="1" type="ORF">RFI_22125</name>
</gene>
<evidence type="ECO:0000313" key="1">
    <source>
        <dbReference type="EMBL" id="ETO15239.1"/>
    </source>
</evidence>
<dbReference type="InterPro" id="IPR015915">
    <property type="entry name" value="Kelch-typ_b-propeller"/>
</dbReference>
<comment type="caution">
    <text evidence="1">The sequence shown here is derived from an EMBL/GenBank/DDBJ whole genome shotgun (WGS) entry which is preliminary data.</text>
</comment>
<protein>
    <recommendedName>
        <fullName evidence="3">Kelch motif family protein</fullName>
    </recommendedName>
</protein>
<keyword evidence="2" id="KW-1185">Reference proteome</keyword>
<evidence type="ECO:0000313" key="2">
    <source>
        <dbReference type="Proteomes" id="UP000023152"/>
    </source>
</evidence>
<dbReference type="Gene3D" id="2.120.10.80">
    <property type="entry name" value="Kelch-type beta propeller"/>
    <property type="match status" value="1"/>
</dbReference>
<reference evidence="1 2" key="1">
    <citation type="journal article" date="2013" name="Curr. Biol.">
        <title>The Genome of the Foraminiferan Reticulomyxa filosa.</title>
        <authorList>
            <person name="Glockner G."/>
            <person name="Hulsmann N."/>
            <person name="Schleicher M."/>
            <person name="Noegel A.A."/>
            <person name="Eichinger L."/>
            <person name="Gallinger C."/>
            <person name="Pawlowski J."/>
            <person name="Sierra R."/>
            <person name="Euteneuer U."/>
            <person name="Pillet L."/>
            <person name="Moustafa A."/>
            <person name="Platzer M."/>
            <person name="Groth M."/>
            <person name="Szafranski K."/>
            <person name="Schliwa M."/>
        </authorList>
    </citation>
    <scope>NUCLEOTIDE SEQUENCE [LARGE SCALE GENOMIC DNA]</scope>
</reference>